<evidence type="ECO:0000313" key="2">
    <source>
        <dbReference type="Proteomes" id="UP000527324"/>
    </source>
</evidence>
<accession>A0A7W9C9J2</accession>
<gene>
    <name evidence="1" type="ORF">GGQ93_003042</name>
</gene>
<dbReference type="EMBL" id="JACHOQ010000012">
    <property type="protein sequence ID" value="MBB5741303.1"/>
    <property type="molecule type" value="Genomic_DNA"/>
</dbReference>
<keyword evidence="2" id="KW-1185">Reference proteome</keyword>
<dbReference type="AlphaFoldDB" id="A0A7W9C9J2"/>
<proteinExistence type="predicted"/>
<reference evidence="1 2" key="1">
    <citation type="submission" date="2020-08" db="EMBL/GenBank/DDBJ databases">
        <title>Genomic Encyclopedia of Type Strains, Phase IV (KMG-IV): sequencing the most valuable type-strain genomes for metagenomic binning, comparative biology and taxonomic classification.</title>
        <authorList>
            <person name="Goeker M."/>
        </authorList>
    </citation>
    <scope>NUCLEOTIDE SEQUENCE [LARGE SCALE GENOMIC DNA]</scope>
    <source>
        <strain evidence="1 2">DSM 4731</strain>
    </source>
</reference>
<evidence type="ECO:0000313" key="1">
    <source>
        <dbReference type="EMBL" id="MBB5741303.1"/>
    </source>
</evidence>
<organism evidence="1 2">
    <name type="scientific">Brevundimonas aurantiaca</name>
    <dbReference type="NCBI Taxonomy" id="74316"/>
    <lineage>
        <taxon>Bacteria</taxon>
        <taxon>Pseudomonadati</taxon>
        <taxon>Pseudomonadota</taxon>
        <taxon>Alphaproteobacteria</taxon>
        <taxon>Caulobacterales</taxon>
        <taxon>Caulobacteraceae</taxon>
        <taxon>Brevundimonas</taxon>
    </lineage>
</organism>
<dbReference type="Proteomes" id="UP000527324">
    <property type="component" value="Unassembled WGS sequence"/>
</dbReference>
<name>A0A7W9C9J2_9CAUL</name>
<sequence>MPTIVPVIAFALLTLPVQQDHKPAEKPLQCMSGPIQRSFGGTEWLTYGCDDRRTLIVVSAPDNPATPFVFTITKTNRGLRISGEGNGDQRSTAPAFEDLKKLSEEVFDQMLREAETRP</sequence>
<protein>
    <submittedName>
        <fullName evidence="1">Uncharacterized protein</fullName>
    </submittedName>
</protein>
<dbReference type="RefSeq" id="WP_183218144.1">
    <property type="nucleotide sequence ID" value="NZ_CAJFZW010000019.1"/>
</dbReference>
<comment type="caution">
    <text evidence="1">The sequence shown here is derived from an EMBL/GenBank/DDBJ whole genome shotgun (WGS) entry which is preliminary data.</text>
</comment>